<evidence type="ECO:0000256" key="1">
    <source>
        <dbReference type="SAM" id="Phobius"/>
    </source>
</evidence>
<keyword evidence="4" id="KW-1185">Reference proteome</keyword>
<keyword evidence="1" id="KW-1133">Transmembrane helix</keyword>
<feature type="transmembrane region" description="Helical" evidence="1">
    <location>
        <begin position="376"/>
        <end position="393"/>
    </location>
</feature>
<reference evidence="3" key="2">
    <citation type="submission" date="2020-09" db="EMBL/GenBank/DDBJ databases">
        <authorList>
            <person name="Sun Q."/>
            <person name="Kim S."/>
        </authorList>
    </citation>
    <scope>NUCLEOTIDE SEQUENCE</scope>
    <source>
        <strain evidence="3">KCTC 12711</strain>
    </source>
</reference>
<accession>A0A918S3I4</accession>
<proteinExistence type="predicted"/>
<feature type="transmembrane region" description="Helical" evidence="1">
    <location>
        <begin position="16"/>
        <end position="39"/>
    </location>
</feature>
<feature type="domain" description="Type VI secretion system component TssM1 N-terminal" evidence="2">
    <location>
        <begin position="160"/>
        <end position="365"/>
    </location>
</feature>
<dbReference type="Pfam" id="PF14331">
    <property type="entry name" value="IcmF-related_N"/>
    <property type="match status" value="1"/>
</dbReference>
<dbReference type="InterPro" id="IPR025743">
    <property type="entry name" value="TssM1_N"/>
</dbReference>
<dbReference type="Proteomes" id="UP000614811">
    <property type="component" value="Unassembled WGS sequence"/>
</dbReference>
<dbReference type="EMBL" id="BMXA01000009">
    <property type="protein sequence ID" value="GHA21056.1"/>
    <property type="molecule type" value="Genomic_DNA"/>
</dbReference>
<keyword evidence="1" id="KW-0472">Membrane</keyword>
<evidence type="ECO:0000259" key="2">
    <source>
        <dbReference type="Pfam" id="PF14331"/>
    </source>
</evidence>
<organism evidence="3 4">
    <name type="scientific">Arenicella chitinivorans</name>
    <dbReference type="NCBI Taxonomy" id="1329800"/>
    <lineage>
        <taxon>Bacteria</taxon>
        <taxon>Pseudomonadati</taxon>
        <taxon>Pseudomonadota</taxon>
        <taxon>Gammaproteobacteria</taxon>
        <taxon>Arenicellales</taxon>
        <taxon>Arenicellaceae</taxon>
        <taxon>Arenicella</taxon>
    </lineage>
</organism>
<reference evidence="3" key="1">
    <citation type="journal article" date="2014" name="Int. J. Syst. Evol. Microbiol.">
        <title>Complete genome sequence of Corynebacterium casei LMG S-19264T (=DSM 44701T), isolated from a smear-ripened cheese.</title>
        <authorList>
            <consortium name="US DOE Joint Genome Institute (JGI-PGF)"/>
            <person name="Walter F."/>
            <person name="Albersmeier A."/>
            <person name="Kalinowski J."/>
            <person name="Ruckert C."/>
        </authorList>
    </citation>
    <scope>NUCLEOTIDE SEQUENCE</scope>
    <source>
        <strain evidence="3">KCTC 12711</strain>
    </source>
</reference>
<comment type="caution">
    <text evidence="3">The sequence shown here is derived from an EMBL/GenBank/DDBJ whole genome shotgun (WGS) entry which is preliminary data.</text>
</comment>
<dbReference type="PANTHER" id="PTHR36153">
    <property type="entry name" value="INNER MEMBRANE PROTEIN-RELATED"/>
    <property type="match status" value="1"/>
</dbReference>
<evidence type="ECO:0000313" key="4">
    <source>
        <dbReference type="Proteomes" id="UP000614811"/>
    </source>
</evidence>
<sequence>MAMLQQILLEFRQVVAAYPALVIVCIVLLIFAAFLWIWFKVPAQQVSTEESGLSRVLKHFKARIYALIEVFREIVRQGFNRSQEVYDIPWYLVLNLVADKPLLRTISPSSIRRMAPRFMNAVLRQTKQNRWYFLKSLTVYDLIDTESGKRLESDIRTICERRPQRPLDGIILSVPGRSLIDADTEQLAALIDKALVDLTIIDSNVPFELPIYFIVSECESIRGFDAFLAQNWTQRDQIFGWSSDLDVNDPYRSRSVSDAFASVIRDLNRNQVLISSSVLKLAKGDDFVLLDQELKRLQTKLSTLCDALFKATTYNNRFLFRGLYFTGHNNNQTRASDDVFVVELFEKKIVAESNLATPTNQGLLSHQRMLARYKRASTVSLVVLFILGAWSLWSVKSQFDTAGSALNQVRPSASINSTGYNDVYRVLNQLSTVDARSFSRAALPISWFSGADDELINSIADNQFAKQVFPALECRLSQNFKSLMGYQPQLNEDDINQRFQQWPFVSVWLEKLHTFHRSRHDFISLSEPARYQNPNILTEFSELIKALYGINPPQGFFRRSTLYEAALNQLNYNYERPNPRCPDLPGSVDGDSSDLFWRRVGQTSNTIYTRIQADAVSPVNVVSSVGASGSTLLKTSIGMLEGNDYVLMDRWFDFLEQNWIAPQENLNPCQRMFESLSNINAVWLNHSTSSSRNANSTIGLFESRHCEENFVIQLLKNQSNNGSALFVQTELGEIDFSDQVKAFRNSLGSVQGLAFMSVNTNNAPVTPKQVSYWDTNHLANAIGYYKEYEAYATSNFGAIALSEQTPESRATYLLQQDMLIQLRSALKQEISLATRMSISEVTRKQSGKATPEQQLIAQVQNFNEATQQFYQLGNIFNQLGVQTDAKLWSKLSRQSALMILRSADELVASSGLYQPKNTFDATQPTALARLYGLTDKSSMDDYLLAQRQRAQFIALNYTQGPVTYLLNTDSGQGGDQSGLEKRWKSTLVVLSNSALKNPSNALAVLEKRFAETLTMTVDQCPPAYTVDAGDDIFTAFQTSFLTAVMGFCSDSRQDITQKNYAWVVEQFNATLSGKYPFVGTMPSIKQDASLAAVKQFFTQFNTVRAELLADLTLKAKTDARYSEAQTFIAQLSKVSDFFADNLVTSSGDDNPIASLTVEPKFKVLLTPSVGEAQVISQYLVSNGLGIGIPGSATQLVWNYGADAEFVARLAASSAYQLAPSNTAATSVSEGVIRFTETGAWSLFRLIQRYKTALETQATKPDSGSLLLQFGVSATRPSTTPGSTPDTVSTTIDLVVGLDIYSLNSTTKQLEKREFPPVFPARAPNL</sequence>
<name>A0A918S3I4_9GAMM</name>
<evidence type="ECO:0000313" key="3">
    <source>
        <dbReference type="EMBL" id="GHA21056.1"/>
    </source>
</evidence>
<keyword evidence="1" id="KW-0812">Transmembrane</keyword>
<dbReference type="PANTHER" id="PTHR36153:SF1">
    <property type="entry name" value="TYPE VI SECRETION SYSTEM COMPONENT TSSM1"/>
    <property type="match status" value="1"/>
</dbReference>
<gene>
    <name evidence="3" type="ORF">GCM10008090_33760</name>
</gene>
<dbReference type="InterPro" id="IPR053156">
    <property type="entry name" value="T6SS_TssM-like"/>
</dbReference>
<protein>
    <recommendedName>
        <fullName evidence="2">Type VI secretion system component TssM1 N-terminal domain-containing protein</fullName>
    </recommendedName>
</protein>